<evidence type="ECO:0000313" key="1">
    <source>
        <dbReference type="EMBL" id="RDV07586.1"/>
    </source>
</evidence>
<protein>
    <submittedName>
        <fullName evidence="1">Uncharacterized protein</fullName>
    </submittedName>
</protein>
<accession>A0A371BJ29</accession>
<proteinExistence type="predicted"/>
<dbReference type="AlphaFoldDB" id="A0A371BJ29"/>
<reference evidence="2" key="1">
    <citation type="submission" date="2018-08" db="EMBL/GenBank/DDBJ databases">
        <authorList>
            <person name="Kim S.-J."/>
            <person name="Jung G.-Y."/>
        </authorList>
    </citation>
    <scope>NUCLEOTIDE SEQUENCE [LARGE SCALE GENOMIC DNA]</scope>
    <source>
        <strain evidence="2">GY_G</strain>
    </source>
</reference>
<comment type="caution">
    <text evidence="1">The sequence shown here is derived from an EMBL/GenBank/DDBJ whole genome shotgun (WGS) entry which is preliminary data.</text>
</comment>
<dbReference type="Proteomes" id="UP000263833">
    <property type="component" value="Unassembled WGS sequence"/>
</dbReference>
<evidence type="ECO:0000313" key="2">
    <source>
        <dbReference type="Proteomes" id="UP000263833"/>
    </source>
</evidence>
<name>A0A371BJ29_9SPHN</name>
<gene>
    <name evidence="1" type="ORF">DXH95_09705</name>
</gene>
<keyword evidence="2" id="KW-1185">Reference proteome</keyword>
<organism evidence="1 2">
    <name type="scientific">Sphingorhabdus pulchriflava</name>
    <dbReference type="NCBI Taxonomy" id="2292257"/>
    <lineage>
        <taxon>Bacteria</taxon>
        <taxon>Pseudomonadati</taxon>
        <taxon>Pseudomonadota</taxon>
        <taxon>Alphaproteobacteria</taxon>
        <taxon>Sphingomonadales</taxon>
        <taxon>Sphingomonadaceae</taxon>
        <taxon>Sphingorhabdus</taxon>
    </lineage>
</organism>
<sequence length="130" mass="13587">MAALMAVCVGASSHAAAQADASGLLDSLERGRWQLRSVGSSAASLTVSQLCLGESRYLAQIQHGSTTQCSHFVVKSTPSSVTISYSCKGAGQGLTTIRKENDRLVQIQSQGIHNGSPFSFSAEARRTGPC</sequence>
<dbReference type="EMBL" id="QRGP01000001">
    <property type="protein sequence ID" value="RDV07586.1"/>
    <property type="molecule type" value="Genomic_DNA"/>
</dbReference>